<feature type="transmembrane region" description="Helical" evidence="1">
    <location>
        <begin position="104"/>
        <end position="124"/>
    </location>
</feature>
<comment type="caution">
    <text evidence="2">The sequence shown here is derived from an EMBL/GenBank/DDBJ whole genome shotgun (WGS) entry which is preliminary data.</text>
</comment>
<feature type="transmembrane region" description="Helical" evidence="1">
    <location>
        <begin position="136"/>
        <end position="154"/>
    </location>
</feature>
<feature type="transmembrane region" description="Helical" evidence="1">
    <location>
        <begin position="232"/>
        <end position="250"/>
    </location>
</feature>
<feature type="transmembrane region" description="Helical" evidence="1">
    <location>
        <begin position="72"/>
        <end position="92"/>
    </location>
</feature>
<reference evidence="2 3" key="1">
    <citation type="journal article" date="2020" name="Microbiol. Resour. Announc.">
        <title>Draft Genome Sequence of a Cladosporium Species Isolated from the Mesophotic Ascidian Didemnum maculosum.</title>
        <authorList>
            <person name="Gioti A."/>
            <person name="Siaperas R."/>
            <person name="Nikolaivits E."/>
            <person name="Le Goff G."/>
            <person name="Ouazzani J."/>
            <person name="Kotoulas G."/>
            <person name="Topakas E."/>
        </authorList>
    </citation>
    <scope>NUCLEOTIDE SEQUENCE [LARGE SCALE GENOMIC DNA]</scope>
    <source>
        <strain evidence="2 3">TM138-S3</strain>
    </source>
</reference>
<dbReference type="AlphaFoldDB" id="A0AB34KYQ5"/>
<organism evidence="2 3">
    <name type="scientific">Cladosporium halotolerans</name>
    <dbReference type="NCBI Taxonomy" id="1052096"/>
    <lineage>
        <taxon>Eukaryota</taxon>
        <taxon>Fungi</taxon>
        <taxon>Dikarya</taxon>
        <taxon>Ascomycota</taxon>
        <taxon>Pezizomycotina</taxon>
        <taxon>Dothideomycetes</taxon>
        <taxon>Dothideomycetidae</taxon>
        <taxon>Cladosporiales</taxon>
        <taxon>Cladosporiaceae</taxon>
        <taxon>Cladosporium</taxon>
    </lineage>
</organism>
<dbReference type="Proteomes" id="UP000803884">
    <property type="component" value="Unassembled WGS sequence"/>
</dbReference>
<sequence>MVPPPPIQDAYTPFSDIVHIAPRILPTDPLCQQHVDPDADLTGVGIRLGLYMLCIALSLAAVTGLEHSQSVVMSSITIVLIINIILAMKSSMELFGSVSIVQDFWVAQTLLFLLTTIVPFTMLFGRWRDLGRFKNVLGLIAILFTYIQAFLFWAKLYTQSDELVCNTPESSLGGRGLFTHYSRWAILVLYSFGSLMIPLMIWSYPFNCPGVFSRKFTRLWLKLPSDRTSNKALLLLSFQLPIYAVCITMVEAVVRPGGDRPWWLGMGQLLVLGIGAFSLAETLWHVRHCILLERRGNEFMEHPEILGGHSKDGDDPDEMISTSSWMAGLHAG</sequence>
<feature type="transmembrane region" description="Helical" evidence="1">
    <location>
        <begin position="184"/>
        <end position="212"/>
    </location>
</feature>
<feature type="transmembrane region" description="Helical" evidence="1">
    <location>
        <begin position="262"/>
        <end position="284"/>
    </location>
</feature>
<gene>
    <name evidence="2" type="ORF">WHR41_02976</name>
</gene>
<keyword evidence="1" id="KW-0472">Membrane</keyword>
<feature type="transmembrane region" description="Helical" evidence="1">
    <location>
        <begin position="44"/>
        <end position="65"/>
    </location>
</feature>
<name>A0AB34KYQ5_9PEZI</name>
<evidence type="ECO:0000313" key="3">
    <source>
        <dbReference type="Proteomes" id="UP000803884"/>
    </source>
</evidence>
<proteinExistence type="predicted"/>
<keyword evidence="3" id="KW-1185">Reference proteome</keyword>
<dbReference type="GeneID" id="96004420"/>
<dbReference type="RefSeq" id="XP_069231520.1">
    <property type="nucleotide sequence ID" value="XM_069371582.1"/>
</dbReference>
<evidence type="ECO:0000256" key="1">
    <source>
        <dbReference type="SAM" id="Phobius"/>
    </source>
</evidence>
<accession>A0AB34KYQ5</accession>
<keyword evidence="1" id="KW-0812">Transmembrane</keyword>
<evidence type="ECO:0000313" key="2">
    <source>
        <dbReference type="EMBL" id="KAL1588415.1"/>
    </source>
</evidence>
<keyword evidence="1" id="KW-1133">Transmembrane helix</keyword>
<dbReference type="EMBL" id="JAAQHG020000007">
    <property type="protein sequence ID" value="KAL1588415.1"/>
    <property type="molecule type" value="Genomic_DNA"/>
</dbReference>
<protein>
    <submittedName>
        <fullName evidence="2">Uncharacterized protein</fullName>
    </submittedName>
</protein>